<dbReference type="EMBL" id="CP036264">
    <property type="protein sequence ID" value="QEF96705.1"/>
    <property type="molecule type" value="Genomic_DNA"/>
</dbReference>
<organism evidence="4 5">
    <name type="scientific">Stieleria maiorica</name>
    <dbReference type="NCBI Taxonomy" id="2795974"/>
    <lineage>
        <taxon>Bacteria</taxon>
        <taxon>Pseudomonadati</taxon>
        <taxon>Planctomycetota</taxon>
        <taxon>Planctomycetia</taxon>
        <taxon>Pirellulales</taxon>
        <taxon>Pirellulaceae</taxon>
        <taxon>Stieleria</taxon>
    </lineage>
</organism>
<accession>A0A5B9MB06</accession>
<dbReference type="Gene3D" id="2.40.160.20">
    <property type="match status" value="1"/>
</dbReference>
<keyword evidence="1 2" id="KW-0732">Signal</keyword>
<sequence length="232" mass="25664" precursor="true">MRLGQQLFLALVISIAGMSTASAQLFDFKNCYVAGSFAGDFLTMEGSGRNTNGNFDASGKEHETNEAYAFSYGREFDYCDYQIRLESEYMFLEDSQFTLNSFPGPPGPYTFFYRGAFTDRFAGLSNLWIDKPISENLEVYAGGGIGWSHFEFAANDGVVSSVKDDDDIAYQFGIGLTCKLLSNVELDFGYRRLDLGNANTNLVTNVGGAPAGNLNVDLDSDQLMLTLRVFRR</sequence>
<proteinExistence type="predicted"/>
<reference evidence="4 5" key="1">
    <citation type="submission" date="2019-02" db="EMBL/GenBank/DDBJ databases">
        <title>Planctomycetal bacteria perform biofilm scaping via a novel small molecule.</title>
        <authorList>
            <person name="Jeske O."/>
            <person name="Boedeker C."/>
            <person name="Wiegand S."/>
            <person name="Breitling P."/>
            <person name="Kallscheuer N."/>
            <person name="Jogler M."/>
            <person name="Rohde M."/>
            <person name="Petersen J."/>
            <person name="Medema M.H."/>
            <person name="Surup F."/>
            <person name="Jogler C."/>
        </authorList>
    </citation>
    <scope>NUCLEOTIDE SEQUENCE [LARGE SCALE GENOMIC DNA]</scope>
    <source>
        <strain evidence="4 5">Mal15</strain>
    </source>
</reference>
<feature type="domain" description="Outer membrane protein beta-barrel" evidence="3">
    <location>
        <begin position="10"/>
        <end position="201"/>
    </location>
</feature>
<feature type="chain" id="PRO_5023087112" description="Outer membrane protein beta-barrel domain-containing protein" evidence="2">
    <location>
        <begin position="24"/>
        <end position="232"/>
    </location>
</feature>
<evidence type="ECO:0000256" key="1">
    <source>
        <dbReference type="ARBA" id="ARBA00022729"/>
    </source>
</evidence>
<dbReference type="KEGG" id="smam:Mal15_07330"/>
<name>A0A5B9MB06_9BACT</name>
<gene>
    <name evidence="4" type="ORF">Mal15_07330</name>
</gene>
<dbReference type="Proteomes" id="UP000321353">
    <property type="component" value="Chromosome"/>
</dbReference>
<dbReference type="InterPro" id="IPR027385">
    <property type="entry name" value="Beta-barrel_OMP"/>
</dbReference>
<evidence type="ECO:0000313" key="5">
    <source>
        <dbReference type="Proteomes" id="UP000321353"/>
    </source>
</evidence>
<dbReference type="RefSeq" id="WP_147866491.1">
    <property type="nucleotide sequence ID" value="NZ_CP036264.1"/>
</dbReference>
<evidence type="ECO:0000259" key="3">
    <source>
        <dbReference type="Pfam" id="PF13505"/>
    </source>
</evidence>
<dbReference type="Pfam" id="PF13505">
    <property type="entry name" value="OMP_b-brl"/>
    <property type="match status" value="1"/>
</dbReference>
<evidence type="ECO:0000313" key="4">
    <source>
        <dbReference type="EMBL" id="QEF96705.1"/>
    </source>
</evidence>
<keyword evidence="5" id="KW-1185">Reference proteome</keyword>
<evidence type="ECO:0000256" key="2">
    <source>
        <dbReference type="SAM" id="SignalP"/>
    </source>
</evidence>
<feature type="signal peptide" evidence="2">
    <location>
        <begin position="1"/>
        <end position="23"/>
    </location>
</feature>
<dbReference type="AlphaFoldDB" id="A0A5B9MB06"/>
<dbReference type="InterPro" id="IPR011250">
    <property type="entry name" value="OMP/PagP_B-barrel"/>
</dbReference>
<dbReference type="SUPFAM" id="SSF56925">
    <property type="entry name" value="OMPA-like"/>
    <property type="match status" value="1"/>
</dbReference>
<protein>
    <recommendedName>
        <fullName evidence="3">Outer membrane protein beta-barrel domain-containing protein</fullName>
    </recommendedName>
</protein>